<sequence>MKKIKNIPFIEIESIPQLIKDFLTQKIEGFEEDTFNLKNIEKQFLLKKGSFSQESRAVLSKVLDEQHASSNLSEKQKLHLSYLKDENSFTVTTGHQLNLFSGPVFFIYKILQTIKMADFLNEKFPDHKAVPVFWMATEDHDFEEINHFKTENHYYEIKAKAGGSVGRILVEDDFFISQFEEEFKDSVFGTELILLMKKAYRKGNTLSQATRILVQELFAEYGLIIIDGDHPELKKEMTDVFRNELLHQNLFETTQNTVSFLSEKYGKVQVNPREINLFYLSETRNRIEFRDEKYHVVDTEISFTKEEIIAELEHYPEKFSPNALMRPVYQETILPNLVYVGGNAEIMYWLELKAYFESLQLPFPVLVPRNSLLFTDEKTLKKAEKLGLSLDDFFRDFAAVTKKNLLEKNEILSLLNQSETTLNQQFQAISDQAETTDKSFGSLVDAERTRQLKSFERMRKRLLRAEKIKQQEKLERLEKLFLKIHPGKIWQERVFNFSVFYADYGREWLQNCYQEMNVEKSELIIVSI</sequence>
<dbReference type="InterPro" id="IPR055398">
    <property type="entry name" value="Rossmann-like_BshC"/>
</dbReference>
<dbReference type="Pfam" id="PF24850">
    <property type="entry name" value="CC_BshC"/>
    <property type="match status" value="1"/>
</dbReference>
<dbReference type="PIRSF" id="PIRSF012535">
    <property type="entry name" value="UCP012535"/>
    <property type="match status" value="1"/>
</dbReference>
<dbReference type="Proteomes" id="UP000197587">
    <property type="component" value="Unassembled WGS sequence"/>
</dbReference>
<evidence type="ECO:0000313" key="5">
    <source>
        <dbReference type="EMBL" id="OWK98675.1"/>
    </source>
</evidence>
<keyword evidence="1 2" id="KW-0436">Ligase</keyword>
<comment type="similarity">
    <text evidence="2">Belongs to the BshC family.</text>
</comment>
<keyword evidence="6" id="KW-1185">Reference proteome</keyword>
<gene>
    <name evidence="2" type="primary">bshC</name>
    <name evidence="5" type="ORF">AP75_04905</name>
</gene>
<reference evidence="5 6" key="1">
    <citation type="submission" date="2014-01" db="EMBL/GenBank/DDBJ databases">
        <authorList>
            <consortium name="Genome Consortium for Active Teaching"/>
            <person name="Sontag T.C."/>
            <person name="Newman J.D."/>
        </authorList>
    </citation>
    <scope>NUCLEOTIDE SEQUENCE [LARGE SCALE GENOMIC DNA]</scope>
    <source>
        <strain evidence="5 6">DSM 19056</strain>
    </source>
</reference>
<accession>A0A246BAK9</accession>
<evidence type="ECO:0000259" key="4">
    <source>
        <dbReference type="Pfam" id="PF24850"/>
    </source>
</evidence>
<dbReference type="AlphaFoldDB" id="A0A246BAK9"/>
<proteinExistence type="inferred from homology"/>
<organism evidence="5 6">
    <name type="scientific">Kaistella haifensis DSM 19056</name>
    <dbReference type="NCBI Taxonomy" id="1450526"/>
    <lineage>
        <taxon>Bacteria</taxon>
        <taxon>Pseudomonadati</taxon>
        <taxon>Bacteroidota</taxon>
        <taxon>Flavobacteriia</taxon>
        <taxon>Flavobacteriales</taxon>
        <taxon>Weeksellaceae</taxon>
        <taxon>Chryseobacterium group</taxon>
        <taxon>Kaistella</taxon>
    </lineage>
</organism>
<evidence type="ECO:0000259" key="3">
    <source>
        <dbReference type="Pfam" id="PF10079"/>
    </source>
</evidence>
<dbReference type="NCBIfam" id="TIGR03998">
    <property type="entry name" value="thiol_BshC"/>
    <property type="match status" value="1"/>
</dbReference>
<evidence type="ECO:0000256" key="2">
    <source>
        <dbReference type="HAMAP-Rule" id="MF_01867"/>
    </source>
</evidence>
<comment type="caution">
    <text evidence="5">The sequence shown here is derived from an EMBL/GenBank/DDBJ whole genome shotgun (WGS) entry which is preliminary data.</text>
</comment>
<name>A0A246BAK9_9FLAO</name>
<evidence type="ECO:0000256" key="1">
    <source>
        <dbReference type="ARBA" id="ARBA00022598"/>
    </source>
</evidence>
<feature type="domain" description="Bacillithiol biosynthesis BshC N-terminal Rossmann-like" evidence="3">
    <location>
        <begin position="10"/>
        <end position="370"/>
    </location>
</feature>
<dbReference type="InterPro" id="IPR011199">
    <property type="entry name" value="Bacillithiol_biosynth_BshC"/>
</dbReference>
<dbReference type="InterPro" id="IPR055399">
    <property type="entry name" value="CC_BshC"/>
</dbReference>
<dbReference type="EC" id="6.-.-.-" evidence="2"/>
<dbReference type="Pfam" id="PF10079">
    <property type="entry name" value="Rossmann-like_BshC"/>
    <property type="match status" value="1"/>
</dbReference>
<dbReference type="EMBL" id="JASZ02000007">
    <property type="protein sequence ID" value="OWK98675.1"/>
    <property type="molecule type" value="Genomic_DNA"/>
</dbReference>
<dbReference type="GO" id="GO:0016874">
    <property type="term" value="F:ligase activity"/>
    <property type="evidence" value="ECO:0007669"/>
    <property type="project" value="UniProtKB-UniRule"/>
</dbReference>
<evidence type="ECO:0000313" key="6">
    <source>
        <dbReference type="Proteomes" id="UP000197587"/>
    </source>
</evidence>
<protein>
    <recommendedName>
        <fullName evidence="2">Putative cysteine ligase BshC</fullName>
        <ecNumber evidence="2">6.-.-.-</ecNumber>
    </recommendedName>
</protein>
<feature type="domain" description="Bacillithiol biosynthesis BshC C-terminal coiled-coil" evidence="4">
    <location>
        <begin position="373"/>
        <end position="526"/>
    </location>
</feature>
<dbReference type="HAMAP" id="MF_01867">
    <property type="entry name" value="BshC"/>
    <property type="match status" value="1"/>
</dbReference>
<dbReference type="RefSeq" id="WP_031504621.1">
    <property type="nucleotide sequence ID" value="NZ_JASZ02000007.1"/>
</dbReference>
<reference evidence="5 6" key="2">
    <citation type="submission" date="2017-05" db="EMBL/GenBank/DDBJ databases">
        <title>Genome of Chryseobacterium haifense.</title>
        <authorList>
            <person name="Newman J.D."/>
        </authorList>
    </citation>
    <scope>NUCLEOTIDE SEQUENCE [LARGE SCALE GENOMIC DNA]</scope>
    <source>
        <strain evidence="5 6">DSM 19056</strain>
    </source>
</reference>